<evidence type="ECO:0000256" key="2">
    <source>
        <dbReference type="ARBA" id="ARBA00022692"/>
    </source>
</evidence>
<sequence length="265" mass="30721">MHRSFRYQETWLHKVNPSLKLLSLLILFLAALFINNPNVLVNFAILLTIILFAFSGHPFKRVFWIAFPFFFISLTTAIPMILFGTGEEQWIHWGIIQVSKESFIRGLHIGLRAFAFSLLGLLFSLTTRPVYLFYSLMQQLKLSPKYAYSFMAGIRLIPIMIAEFQTIRSALKVRGIQKRSGLKGVYHMMQTYSIALLSQSIRRAHRMAVAMEAKRFKSSAQRTFYYQLGFSYLDWLWIGLVILMVPAIYLTGMHFPYIPITDVRG</sequence>
<dbReference type="GO" id="GO:0005886">
    <property type="term" value="C:plasma membrane"/>
    <property type="evidence" value="ECO:0007669"/>
    <property type="project" value="TreeGrafter"/>
</dbReference>
<evidence type="ECO:0000256" key="3">
    <source>
        <dbReference type="ARBA" id="ARBA00022989"/>
    </source>
</evidence>
<keyword evidence="3 5" id="KW-1133">Transmembrane helix</keyword>
<feature type="transmembrane region" description="Helical" evidence="5">
    <location>
        <begin position="146"/>
        <end position="164"/>
    </location>
</feature>
<feature type="transmembrane region" description="Helical" evidence="5">
    <location>
        <begin position="224"/>
        <end position="249"/>
    </location>
</feature>
<evidence type="ECO:0000313" key="7">
    <source>
        <dbReference type="Proteomes" id="UP000255326"/>
    </source>
</evidence>
<evidence type="ECO:0000313" key="6">
    <source>
        <dbReference type="EMBL" id="RDI39909.1"/>
    </source>
</evidence>
<evidence type="ECO:0000256" key="5">
    <source>
        <dbReference type="SAM" id="Phobius"/>
    </source>
</evidence>
<proteinExistence type="predicted"/>
<organism evidence="6 7">
    <name type="scientific">Falsibacillus pallidus</name>
    <dbReference type="NCBI Taxonomy" id="493781"/>
    <lineage>
        <taxon>Bacteria</taxon>
        <taxon>Bacillati</taxon>
        <taxon>Bacillota</taxon>
        <taxon>Bacilli</taxon>
        <taxon>Bacillales</taxon>
        <taxon>Bacillaceae</taxon>
        <taxon>Falsibacillus</taxon>
    </lineage>
</organism>
<feature type="transmembrane region" description="Helical" evidence="5">
    <location>
        <begin position="62"/>
        <end position="85"/>
    </location>
</feature>
<dbReference type="InterPro" id="IPR003339">
    <property type="entry name" value="ABC/ECF_trnsptr_transmembrane"/>
</dbReference>
<evidence type="ECO:0000256" key="1">
    <source>
        <dbReference type="ARBA" id="ARBA00004141"/>
    </source>
</evidence>
<dbReference type="OrthoDB" id="92887at2"/>
<name>A0A370GA50_9BACI</name>
<gene>
    <name evidence="6" type="ORF">DFR59_11467</name>
</gene>
<keyword evidence="4 5" id="KW-0472">Membrane</keyword>
<keyword evidence="7" id="KW-1185">Reference proteome</keyword>
<dbReference type="PANTHER" id="PTHR33514">
    <property type="entry name" value="PROTEIN ABCI12, CHLOROPLASTIC"/>
    <property type="match status" value="1"/>
</dbReference>
<evidence type="ECO:0000256" key="4">
    <source>
        <dbReference type="ARBA" id="ARBA00023136"/>
    </source>
</evidence>
<accession>A0A370GA50</accession>
<protein>
    <submittedName>
        <fullName evidence="6">Energy-coupling factor transport system permease protein</fullName>
    </submittedName>
</protein>
<feature type="transmembrane region" description="Helical" evidence="5">
    <location>
        <begin position="21"/>
        <end position="50"/>
    </location>
</feature>
<dbReference type="RefSeq" id="WP_114746677.1">
    <property type="nucleotide sequence ID" value="NZ_QQAY01000014.1"/>
</dbReference>
<dbReference type="AlphaFoldDB" id="A0A370GA50"/>
<dbReference type="PANTHER" id="PTHR33514:SF1">
    <property type="entry name" value="ABC TRANSPORTER PERMEASE"/>
    <property type="match status" value="1"/>
</dbReference>
<dbReference type="EMBL" id="QQAY01000014">
    <property type="protein sequence ID" value="RDI39909.1"/>
    <property type="molecule type" value="Genomic_DNA"/>
</dbReference>
<reference evidence="6 7" key="1">
    <citation type="submission" date="2018-07" db="EMBL/GenBank/DDBJ databases">
        <title>Genomic Encyclopedia of Type Strains, Phase IV (KMG-IV): sequencing the most valuable type-strain genomes for metagenomic binning, comparative biology and taxonomic classification.</title>
        <authorList>
            <person name="Goeker M."/>
        </authorList>
    </citation>
    <scope>NUCLEOTIDE SEQUENCE [LARGE SCALE GENOMIC DNA]</scope>
    <source>
        <strain evidence="6 7">DSM 25281</strain>
    </source>
</reference>
<comment type="subcellular location">
    <subcellularLocation>
        <location evidence="1">Membrane</location>
        <topology evidence="1">Multi-pass membrane protein</topology>
    </subcellularLocation>
</comment>
<keyword evidence="2 5" id="KW-0812">Transmembrane</keyword>
<comment type="caution">
    <text evidence="6">The sequence shown here is derived from an EMBL/GenBank/DDBJ whole genome shotgun (WGS) entry which is preliminary data.</text>
</comment>
<feature type="transmembrane region" description="Helical" evidence="5">
    <location>
        <begin position="106"/>
        <end position="126"/>
    </location>
</feature>
<dbReference type="CDD" id="cd16914">
    <property type="entry name" value="EcfT"/>
    <property type="match status" value="1"/>
</dbReference>
<dbReference type="Pfam" id="PF02361">
    <property type="entry name" value="CbiQ"/>
    <property type="match status" value="1"/>
</dbReference>
<dbReference type="Proteomes" id="UP000255326">
    <property type="component" value="Unassembled WGS sequence"/>
</dbReference>